<feature type="region of interest" description="Disordered" evidence="1">
    <location>
        <begin position="1"/>
        <end position="79"/>
    </location>
</feature>
<sequence length="101" mass="10481">MEPGELDSGQQGQRRRARSSDSSSAGAATANPERAATAISELRFGAQRDGDGDSRKEASGRSARRLSGRRRPIPGRRTVLATACGAAGGLESEREAQRGGG</sequence>
<feature type="compositionally biased region" description="Low complexity" evidence="1">
    <location>
        <begin position="20"/>
        <end position="38"/>
    </location>
</feature>
<gene>
    <name evidence="2" type="ORF">A4U43_C04F33930</name>
</gene>
<keyword evidence="3" id="KW-1185">Reference proteome</keyword>
<dbReference type="Proteomes" id="UP000243459">
    <property type="component" value="Chromosome 4"/>
</dbReference>
<accession>A0A5P1FA67</accession>
<dbReference type="EMBL" id="CM007384">
    <property type="protein sequence ID" value="ONK73659.1"/>
    <property type="molecule type" value="Genomic_DNA"/>
</dbReference>
<dbReference type="Gramene" id="ONK73659">
    <property type="protein sequence ID" value="ONK73659"/>
    <property type="gene ID" value="A4U43_C04F33930"/>
</dbReference>
<organism evidence="2 3">
    <name type="scientific">Asparagus officinalis</name>
    <name type="common">Garden asparagus</name>
    <dbReference type="NCBI Taxonomy" id="4686"/>
    <lineage>
        <taxon>Eukaryota</taxon>
        <taxon>Viridiplantae</taxon>
        <taxon>Streptophyta</taxon>
        <taxon>Embryophyta</taxon>
        <taxon>Tracheophyta</taxon>
        <taxon>Spermatophyta</taxon>
        <taxon>Magnoliopsida</taxon>
        <taxon>Liliopsida</taxon>
        <taxon>Asparagales</taxon>
        <taxon>Asparagaceae</taxon>
        <taxon>Asparagoideae</taxon>
        <taxon>Asparagus</taxon>
    </lineage>
</organism>
<protein>
    <submittedName>
        <fullName evidence="2">Uncharacterized protein</fullName>
    </submittedName>
</protein>
<name>A0A5P1FA67_ASPOF</name>
<reference evidence="3" key="1">
    <citation type="journal article" date="2017" name="Nat. Commun.">
        <title>The asparagus genome sheds light on the origin and evolution of a young Y chromosome.</title>
        <authorList>
            <person name="Harkess A."/>
            <person name="Zhou J."/>
            <person name="Xu C."/>
            <person name="Bowers J.E."/>
            <person name="Van der Hulst R."/>
            <person name="Ayyampalayam S."/>
            <person name="Mercati F."/>
            <person name="Riccardi P."/>
            <person name="McKain M.R."/>
            <person name="Kakrana A."/>
            <person name="Tang H."/>
            <person name="Ray J."/>
            <person name="Groenendijk J."/>
            <person name="Arikit S."/>
            <person name="Mathioni S.M."/>
            <person name="Nakano M."/>
            <person name="Shan H."/>
            <person name="Telgmann-Rauber A."/>
            <person name="Kanno A."/>
            <person name="Yue Z."/>
            <person name="Chen H."/>
            <person name="Li W."/>
            <person name="Chen Y."/>
            <person name="Xu X."/>
            <person name="Zhang Y."/>
            <person name="Luo S."/>
            <person name="Chen H."/>
            <person name="Gao J."/>
            <person name="Mao Z."/>
            <person name="Pires J.C."/>
            <person name="Luo M."/>
            <person name="Kudrna D."/>
            <person name="Wing R.A."/>
            <person name="Meyers B.C."/>
            <person name="Yi K."/>
            <person name="Kong H."/>
            <person name="Lavrijsen P."/>
            <person name="Sunseri F."/>
            <person name="Falavigna A."/>
            <person name="Ye Y."/>
            <person name="Leebens-Mack J.H."/>
            <person name="Chen G."/>
        </authorList>
    </citation>
    <scope>NUCLEOTIDE SEQUENCE [LARGE SCALE GENOMIC DNA]</scope>
    <source>
        <strain evidence="3">cv. DH0086</strain>
    </source>
</reference>
<evidence type="ECO:0000256" key="1">
    <source>
        <dbReference type="SAM" id="MobiDB-lite"/>
    </source>
</evidence>
<evidence type="ECO:0000313" key="2">
    <source>
        <dbReference type="EMBL" id="ONK73659.1"/>
    </source>
</evidence>
<dbReference type="AlphaFoldDB" id="A0A5P1FA67"/>
<feature type="compositionally biased region" description="Basic and acidic residues" evidence="1">
    <location>
        <begin position="46"/>
        <end position="59"/>
    </location>
</feature>
<evidence type="ECO:0000313" key="3">
    <source>
        <dbReference type="Proteomes" id="UP000243459"/>
    </source>
</evidence>
<feature type="compositionally biased region" description="Basic residues" evidence="1">
    <location>
        <begin position="62"/>
        <end position="74"/>
    </location>
</feature>
<proteinExistence type="predicted"/>